<keyword evidence="1" id="KW-0479">Metal-binding</keyword>
<evidence type="ECO:0000256" key="1">
    <source>
        <dbReference type="ARBA" id="ARBA00022723"/>
    </source>
</evidence>
<evidence type="ECO:0000256" key="4">
    <source>
        <dbReference type="SAM" id="MobiDB-lite"/>
    </source>
</evidence>
<dbReference type="CDD" id="cd16495">
    <property type="entry name" value="RING_CH-C4HC3_MARCH"/>
    <property type="match status" value="1"/>
</dbReference>
<accession>A0AAQ3Q6E7</accession>
<dbReference type="EMBL" id="CP136891">
    <property type="protein sequence ID" value="WOK97762.1"/>
    <property type="molecule type" value="Genomic_DNA"/>
</dbReference>
<dbReference type="Gene3D" id="3.30.40.10">
    <property type="entry name" value="Zinc/RING finger domain, C3HC4 (zinc finger)"/>
    <property type="match status" value="1"/>
</dbReference>
<gene>
    <name evidence="7" type="ORF">Cni_G06470</name>
</gene>
<evidence type="ECO:0000256" key="5">
    <source>
        <dbReference type="SAM" id="Phobius"/>
    </source>
</evidence>
<feature type="region of interest" description="Disordered" evidence="4">
    <location>
        <begin position="27"/>
        <end position="48"/>
    </location>
</feature>
<dbReference type="InterPro" id="IPR013083">
    <property type="entry name" value="Znf_RING/FYVE/PHD"/>
</dbReference>
<reference evidence="7 8" key="1">
    <citation type="submission" date="2023-10" db="EMBL/GenBank/DDBJ databases">
        <title>Chromosome-scale genome assembly provides insights into flower coloration mechanisms of Canna indica.</title>
        <authorList>
            <person name="Li C."/>
        </authorList>
    </citation>
    <scope>NUCLEOTIDE SEQUENCE [LARGE SCALE GENOMIC DNA]</scope>
    <source>
        <tissue evidence="7">Flower</tissue>
    </source>
</reference>
<dbReference type="SMART" id="SM00744">
    <property type="entry name" value="RINGv"/>
    <property type="match status" value="1"/>
</dbReference>
<dbReference type="GO" id="GO:0008270">
    <property type="term" value="F:zinc ion binding"/>
    <property type="evidence" value="ECO:0007669"/>
    <property type="project" value="UniProtKB-KW"/>
</dbReference>
<feature type="compositionally biased region" description="Basic and acidic residues" evidence="4">
    <location>
        <begin position="37"/>
        <end position="46"/>
    </location>
</feature>
<evidence type="ECO:0000313" key="7">
    <source>
        <dbReference type="EMBL" id="WOK97762.1"/>
    </source>
</evidence>
<dbReference type="GO" id="GO:0004842">
    <property type="term" value="F:ubiquitin-protein transferase activity"/>
    <property type="evidence" value="ECO:0007669"/>
    <property type="project" value="TreeGrafter"/>
</dbReference>
<sequence>MGDHLALLVNHLLTEWTLEEAIHSRKPGQIDSAPSSLDDKGKEITPKRNFGGRTSLGQLVECRICQEEEEDCNMEIPCSCCGSLKYAHRKCIQRWCNEKGDTICEICLQQFQPGYTAPPPLFDYTTLPINFRGNWRITTQEIHDSHIITLAPLEHDIMRHLGNDHSSLSIRRTVCYQSLALIFMVLMVLYQILPLMINGADPNILAFFLLEKKQLALEIVGILLLLLVTIRTIRTFHQYQVTRQLSNPAQGENQNLVHSYTLVRPRRIHNQMS</sequence>
<evidence type="ECO:0000313" key="8">
    <source>
        <dbReference type="Proteomes" id="UP001327560"/>
    </source>
</evidence>
<dbReference type="PROSITE" id="PS51292">
    <property type="entry name" value="ZF_RING_CH"/>
    <property type="match status" value="1"/>
</dbReference>
<keyword evidence="5" id="KW-0472">Membrane</keyword>
<keyword evidence="5" id="KW-0812">Transmembrane</keyword>
<name>A0AAQ3Q6E7_9LILI</name>
<dbReference type="SUPFAM" id="SSF57850">
    <property type="entry name" value="RING/U-box"/>
    <property type="match status" value="1"/>
</dbReference>
<dbReference type="GO" id="GO:0016020">
    <property type="term" value="C:membrane"/>
    <property type="evidence" value="ECO:0007669"/>
    <property type="project" value="TreeGrafter"/>
</dbReference>
<dbReference type="InterPro" id="IPR022143">
    <property type="entry name" value="DUF3675"/>
</dbReference>
<keyword evidence="3" id="KW-0862">Zinc</keyword>
<dbReference type="Pfam" id="PF12906">
    <property type="entry name" value="RINGv"/>
    <property type="match status" value="1"/>
</dbReference>
<keyword evidence="5" id="KW-1133">Transmembrane helix</keyword>
<dbReference type="FunFam" id="3.30.40.10:FF:000337">
    <property type="entry name" value="Zinc finger family protein"/>
    <property type="match status" value="1"/>
</dbReference>
<dbReference type="PANTHER" id="PTHR23012:SF174">
    <property type="entry name" value="OS01G0121200 PROTEIN"/>
    <property type="match status" value="1"/>
</dbReference>
<proteinExistence type="predicted"/>
<evidence type="ECO:0000256" key="2">
    <source>
        <dbReference type="ARBA" id="ARBA00022771"/>
    </source>
</evidence>
<dbReference type="Pfam" id="PF12428">
    <property type="entry name" value="DUF3675"/>
    <property type="match status" value="1"/>
</dbReference>
<dbReference type="Proteomes" id="UP001327560">
    <property type="component" value="Chromosome 2"/>
</dbReference>
<feature type="transmembrane region" description="Helical" evidence="5">
    <location>
        <begin position="215"/>
        <end position="233"/>
    </location>
</feature>
<evidence type="ECO:0000256" key="3">
    <source>
        <dbReference type="ARBA" id="ARBA00022833"/>
    </source>
</evidence>
<dbReference type="InterPro" id="IPR033275">
    <property type="entry name" value="MARCH-like"/>
</dbReference>
<organism evidence="7 8">
    <name type="scientific">Canna indica</name>
    <name type="common">Indian-shot</name>
    <dbReference type="NCBI Taxonomy" id="4628"/>
    <lineage>
        <taxon>Eukaryota</taxon>
        <taxon>Viridiplantae</taxon>
        <taxon>Streptophyta</taxon>
        <taxon>Embryophyta</taxon>
        <taxon>Tracheophyta</taxon>
        <taxon>Spermatophyta</taxon>
        <taxon>Magnoliopsida</taxon>
        <taxon>Liliopsida</taxon>
        <taxon>Zingiberales</taxon>
        <taxon>Cannaceae</taxon>
        <taxon>Canna</taxon>
    </lineage>
</organism>
<dbReference type="InterPro" id="IPR011016">
    <property type="entry name" value="Znf_RING-CH"/>
</dbReference>
<dbReference type="PANTHER" id="PTHR23012">
    <property type="entry name" value="RING/FYVE/PHD ZINC FINGER DOMAIN-CONTAINING"/>
    <property type="match status" value="1"/>
</dbReference>
<feature type="transmembrane region" description="Helical" evidence="5">
    <location>
        <begin position="174"/>
        <end position="195"/>
    </location>
</feature>
<dbReference type="AlphaFoldDB" id="A0AAQ3Q6E7"/>
<keyword evidence="2" id="KW-0863">Zinc-finger</keyword>
<evidence type="ECO:0000259" key="6">
    <source>
        <dbReference type="PROSITE" id="PS51292"/>
    </source>
</evidence>
<feature type="domain" description="RING-CH-type" evidence="6">
    <location>
        <begin position="54"/>
        <end position="114"/>
    </location>
</feature>
<protein>
    <recommendedName>
        <fullName evidence="6">RING-CH-type domain-containing protein</fullName>
    </recommendedName>
</protein>
<keyword evidence="8" id="KW-1185">Reference proteome</keyword>
<dbReference type="GO" id="GO:0016567">
    <property type="term" value="P:protein ubiquitination"/>
    <property type="evidence" value="ECO:0007669"/>
    <property type="project" value="TreeGrafter"/>
</dbReference>